<gene>
    <name evidence="2" type="ORF">PGQ11_008389</name>
</gene>
<evidence type="ECO:0000313" key="2">
    <source>
        <dbReference type="EMBL" id="KAK8862154.1"/>
    </source>
</evidence>
<feature type="compositionally biased region" description="Basic and acidic residues" evidence="1">
    <location>
        <begin position="23"/>
        <end position="45"/>
    </location>
</feature>
<evidence type="ECO:0000256" key="1">
    <source>
        <dbReference type="SAM" id="MobiDB-lite"/>
    </source>
</evidence>
<feature type="compositionally biased region" description="Basic and acidic residues" evidence="1">
    <location>
        <begin position="53"/>
        <end position="72"/>
    </location>
</feature>
<protein>
    <submittedName>
        <fullName evidence="2">Uncharacterized protein</fullName>
    </submittedName>
</protein>
<dbReference type="Proteomes" id="UP001390339">
    <property type="component" value="Unassembled WGS sequence"/>
</dbReference>
<comment type="caution">
    <text evidence="2">The sequence shown here is derived from an EMBL/GenBank/DDBJ whole genome shotgun (WGS) entry which is preliminary data.</text>
</comment>
<evidence type="ECO:0000313" key="3">
    <source>
        <dbReference type="Proteomes" id="UP001390339"/>
    </source>
</evidence>
<sequence length="79" mass="8730">MTRSSSSNTYASSSSKSGSAFRDALDRLPRHDKVSEYVKHTDPLERLLVTGESSRDSKSSKKRDSGARDSKRASTGRHK</sequence>
<accession>A0ABR2IF57</accession>
<feature type="compositionally biased region" description="Low complexity" evidence="1">
    <location>
        <begin position="1"/>
        <end position="19"/>
    </location>
</feature>
<dbReference type="EMBL" id="JAPCWZ010000005">
    <property type="protein sequence ID" value="KAK8862154.1"/>
    <property type="molecule type" value="Genomic_DNA"/>
</dbReference>
<keyword evidence="3" id="KW-1185">Reference proteome</keyword>
<proteinExistence type="predicted"/>
<organism evidence="2 3">
    <name type="scientific">Apiospora arundinis</name>
    <dbReference type="NCBI Taxonomy" id="335852"/>
    <lineage>
        <taxon>Eukaryota</taxon>
        <taxon>Fungi</taxon>
        <taxon>Dikarya</taxon>
        <taxon>Ascomycota</taxon>
        <taxon>Pezizomycotina</taxon>
        <taxon>Sordariomycetes</taxon>
        <taxon>Xylariomycetidae</taxon>
        <taxon>Amphisphaeriales</taxon>
        <taxon>Apiosporaceae</taxon>
        <taxon>Apiospora</taxon>
    </lineage>
</organism>
<reference evidence="2 3" key="1">
    <citation type="journal article" date="2024" name="IMA Fungus">
        <title>Apiospora arundinis, a panoply of carbohydrate-active enzymes and secondary metabolites.</title>
        <authorList>
            <person name="Sorensen T."/>
            <person name="Petersen C."/>
            <person name="Muurmann A.T."/>
            <person name="Christiansen J.V."/>
            <person name="Brundto M.L."/>
            <person name="Overgaard C.K."/>
            <person name="Boysen A.T."/>
            <person name="Wollenberg R.D."/>
            <person name="Larsen T.O."/>
            <person name="Sorensen J.L."/>
            <person name="Nielsen K.L."/>
            <person name="Sondergaard T.E."/>
        </authorList>
    </citation>
    <scope>NUCLEOTIDE SEQUENCE [LARGE SCALE GENOMIC DNA]</scope>
    <source>
        <strain evidence="2 3">AAU 773</strain>
    </source>
</reference>
<feature type="region of interest" description="Disordered" evidence="1">
    <location>
        <begin position="1"/>
        <end position="79"/>
    </location>
</feature>
<name>A0ABR2IF57_9PEZI</name>